<reference evidence="1" key="2">
    <citation type="journal article" date="2015" name="Data Brief">
        <title>Shoot transcriptome of the giant reed, Arundo donax.</title>
        <authorList>
            <person name="Barrero R.A."/>
            <person name="Guerrero F.D."/>
            <person name="Moolhuijzen P."/>
            <person name="Goolsby J.A."/>
            <person name="Tidwell J."/>
            <person name="Bellgard S.E."/>
            <person name="Bellgard M.I."/>
        </authorList>
    </citation>
    <scope>NUCLEOTIDE SEQUENCE</scope>
    <source>
        <tissue evidence="1">Shoot tissue taken approximately 20 cm above the soil surface</tissue>
    </source>
</reference>
<protein>
    <submittedName>
        <fullName evidence="1">Uncharacterized protein</fullName>
    </submittedName>
</protein>
<evidence type="ECO:0000313" key="1">
    <source>
        <dbReference type="EMBL" id="JAD26641.1"/>
    </source>
</evidence>
<accession>A0A0A8YKG5</accession>
<organism evidence="1">
    <name type="scientific">Arundo donax</name>
    <name type="common">Giant reed</name>
    <name type="synonym">Donax arundinaceus</name>
    <dbReference type="NCBI Taxonomy" id="35708"/>
    <lineage>
        <taxon>Eukaryota</taxon>
        <taxon>Viridiplantae</taxon>
        <taxon>Streptophyta</taxon>
        <taxon>Embryophyta</taxon>
        <taxon>Tracheophyta</taxon>
        <taxon>Spermatophyta</taxon>
        <taxon>Magnoliopsida</taxon>
        <taxon>Liliopsida</taxon>
        <taxon>Poales</taxon>
        <taxon>Poaceae</taxon>
        <taxon>PACMAD clade</taxon>
        <taxon>Arundinoideae</taxon>
        <taxon>Arundineae</taxon>
        <taxon>Arundo</taxon>
    </lineage>
</organism>
<dbReference type="AlphaFoldDB" id="A0A0A8YKG5"/>
<dbReference type="EMBL" id="GBRH01271254">
    <property type="protein sequence ID" value="JAD26641.1"/>
    <property type="molecule type" value="Transcribed_RNA"/>
</dbReference>
<name>A0A0A8YKG5_ARUDO</name>
<sequence length="102" mass="11229">MMPITSPLLKWNTGAHTIIFALRFLVSTSSTVTILSSMEQVTWKYFSAPCTILTSNAKQSGVVTSPPYIPRLPTKSLIAFVLTFNLVPFSLTTKIKNFSLSS</sequence>
<proteinExistence type="predicted"/>
<reference evidence="1" key="1">
    <citation type="submission" date="2014-09" db="EMBL/GenBank/DDBJ databases">
        <authorList>
            <person name="Magalhaes I.L.F."/>
            <person name="Oliveira U."/>
            <person name="Santos F.R."/>
            <person name="Vidigal T.H.D.A."/>
            <person name="Brescovit A.D."/>
            <person name="Santos A.J."/>
        </authorList>
    </citation>
    <scope>NUCLEOTIDE SEQUENCE</scope>
    <source>
        <tissue evidence="1">Shoot tissue taken approximately 20 cm above the soil surface</tissue>
    </source>
</reference>